<reference evidence="1" key="1">
    <citation type="submission" date="2023-06" db="EMBL/GenBank/DDBJ databases">
        <title>Conoideocrella luteorostrata (Hypocreales: Clavicipitaceae), a potential biocontrol fungus for elongate hemlock scale in United States Christmas tree production areas.</title>
        <authorList>
            <person name="Barrett H."/>
            <person name="Lovett B."/>
            <person name="Macias A.M."/>
            <person name="Stajich J.E."/>
            <person name="Kasson M.T."/>
        </authorList>
    </citation>
    <scope>NUCLEOTIDE SEQUENCE</scope>
    <source>
        <strain evidence="1">ARSEF 14590</strain>
    </source>
</reference>
<dbReference type="EMBL" id="JASWJB010000641">
    <property type="protein sequence ID" value="KAK2589528.1"/>
    <property type="molecule type" value="Genomic_DNA"/>
</dbReference>
<organism evidence="1 2">
    <name type="scientific">Conoideocrella luteorostrata</name>
    <dbReference type="NCBI Taxonomy" id="1105319"/>
    <lineage>
        <taxon>Eukaryota</taxon>
        <taxon>Fungi</taxon>
        <taxon>Dikarya</taxon>
        <taxon>Ascomycota</taxon>
        <taxon>Pezizomycotina</taxon>
        <taxon>Sordariomycetes</taxon>
        <taxon>Hypocreomycetidae</taxon>
        <taxon>Hypocreales</taxon>
        <taxon>Clavicipitaceae</taxon>
        <taxon>Conoideocrella</taxon>
    </lineage>
</organism>
<proteinExistence type="predicted"/>
<name>A0AAJ0FSD1_9HYPO</name>
<dbReference type="AlphaFoldDB" id="A0AAJ0FSD1"/>
<protein>
    <recommendedName>
        <fullName evidence="3">BTB domain-containing protein</fullName>
    </recommendedName>
</protein>
<accession>A0AAJ0FSD1</accession>
<evidence type="ECO:0000313" key="1">
    <source>
        <dbReference type="EMBL" id="KAK2589528.1"/>
    </source>
</evidence>
<gene>
    <name evidence="1" type="ORF">QQS21_012794</name>
</gene>
<evidence type="ECO:0000313" key="2">
    <source>
        <dbReference type="Proteomes" id="UP001251528"/>
    </source>
</evidence>
<sequence>MLLPAKSVFSSPVITFTVGAAKTKFTLHSDAVANQSRILTDLMSECQKNGSACVNWEDVDEDTFVFFCQYLYDEQYVLKLDEKLDRMHHFELEKRMLGQARIYCFAHRYGVLELEDAAYAALQRLIPHPEVVQTLPRLLKFCWDTNAPPALHTLVFGRAITKSLDLEFTKEFSDLLDKYQGPEVSMLRDVAKGHKTKPKPRSAFDYD</sequence>
<dbReference type="InterPro" id="IPR011333">
    <property type="entry name" value="SKP1/BTB/POZ_sf"/>
</dbReference>
<dbReference type="Proteomes" id="UP001251528">
    <property type="component" value="Unassembled WGS sequence"/>
</dbReference>
<evidence type="ECO:0008006" key="3">
    <source>
        <dbReference type="Google" id="ProtNLM"/>
    </source>
</evidence>
<dbReference type="PANTHER" id="PTHR47843">
    <property type="entry name" value="BTB DOMAIN-CONTAINING PROTEIN-RELATED"/>
    <property type="match status" value="1"/>
</dbReference>
<comment type="caution">
    <text evidence="1">The sequence shown here is derived from an EMBL/GenBank/DDBJ whole genome shotgun (WGS) entry which is preliminary data.</text>
</comment>
<dbReference type="Gene3D" id="3.30.710.10">
    <property type="entry name" value="Potassium Channel Kv1.1, Chain A"/>
    <property type="match status" value="1"/>
</dbReference>
<keyword evidence="2" id="KW-1185">Reference proteome</keyword>